<evidence type="ECO:0000313" key="1">
    <source>
        <dbReference type="EMBL" id="KKQ36376.1"/>
    </source>
</evidence>
<proteinExistence type="predicted"/>
<dbReference type="EMBL" id="LBTI01000055">
    <property type="protein sequence ID" value="KKQ36376.1"/>
    <property type="molecule type" value="Genomic_DNA"/>
</dbReference>
<comment type="caution">
    <text evidence="1">The sequence shown here is derived from an EMBL/GenBank/DDBJ whole genome shotgun (WGS) entry which is preliminary data.</text>
</comment>
<protein>
    <submittedName>
        <fullName evidence="1">Uncharacterized protein</fullName>
    </submittedName>
</protein>
<evidence type="ECO:0000313" key="2">
    <source>
        <dbReference type="Proteomes" id="UP000034591"/>
    </source>
</evidence>
<organism evidence="1 2">
    <name type="scientific">Candidatus Woesebacteria bacterium GW2011_GWA1_37_7</name>
    <dbReference type="NCBI Taxonomy" id="1618545"/>
    <lineage>
        <taxon>Bacteria</taxon>
        <taxon>Candidatus Woeseibacteriota</taxon>
    </lineage>
</organism>
<gene>
    <name evidence="1" type="ORF">US53_C0055G0007</name>
</gene>
<name>A0A0G0K6W6_9BACT</name>
<sequence length="93" mass="11160">MARKVYKKYDTTQEGKNLKNADYTTWAIWRSGVPIFVARAYLEVKTNFDRKEILAWLEEALRYLNPPKSIKTWADFQYRKDEIILLRNTLQKS</sequence>
<reference evidence="1 2" key="1">
    <citation type="journal article" date="2015" name="Nature">
        <title>rRNA introns, odd ribosomes, and small enigmatic genomes across a large radiation of phyla.</title>
        <authorList>
            <person name="Brown C.T."/>
            <person name="Hug L.A."/>
            <person name="Thomas B.C."/>
            <person name="Sharon I."/>
            <person name="Castelle C.J."/>
            <person name="Singh A."/>
            <person name="Wilkins M.J."/>
            <person name="Williams K.H."/>
            <person name="Banfield J.F."/>
        </authorList>
    </citation>
    <scope>NUCLEOTIDE SEQUENCE [LARGE SCALE GENOMIC DNA]</scope>
</reference>
<dbReference type="AlphaFoldDB" id="A0A0G0K6W6"/>
<accession>A0A0G0K6W6</accession>
<dbReference type="Proteomes" id="UP000034591">
    <property type="component" value="Unassembled WGS sequence"/>
</dbReference>